<sequence>MRLVLGLVVALCTSPALAQGKLSDLKKGSEFAASCQPSASEAQKTYLTGFVTGAADASIGKHLCPKETISPQQLVEAFCGYLKEHPKNLNRPGGLLLGLALSGAWPCKP</sequence>
<name>A0AA37M8L2_9HYPH</name>
<dbReference type="EMBL" id="BPQJ01000103">
    <property type="protein sequence ID" value="GJD67000.1"/>
    <property type="molecule type" value="Genomic_DNA"/>
</dbReference>
<accession>A0AA37M8L2</accession>
<gene>
    <name evidence="3" type="ORF">MPEAHAMD_7199</name>
</gene>
<dbReference type="Gene3D" id="1.10.890.40">
    <property type="match status" value="1"/>
</dbReference>
<protein>
    <recommendedName>
        <fullName evidence="2">Rap1a immunity protein domain-containing protein</fullName>
    </recommendedName>
</protein>
<feature type="chain" id="PRO_5041242833" description="Rap1a immunity protein domain-containing protein" evidence="1">
    <location>
        <begin position="19"/>
        <end position="109"/>
    </location>
</feature>
<dbReference type="AlphaFoldDB" id="A0AA37M8L2"/>
<evidence type="ECO:0000313" key="4">
    <source>
        <dbReference type="Proteomes" id="UP001055286"/>
    </source>
</evidence>
<keyword evidence="4" id="KW-1185">Reference proteome</keyword>
<organism evidence="3 4">
    <name type="scientific">Methylobacterium frigidaeris</name>
    <dbReference type="NCBI Taxonomy" id="2038277"/>
    <lineage>
        <taxon>Bacteria</taxon>
        <taxon>Pseudomonadati</taxon>
        <taxon>Pseudomonadota</taxon>
        <taxon>Alphaproteobacteria</taxon>
        <taxon>Hyphomicrobiales</taxon>
        <taxon>Methylobacteriaceae</taxon>
        <taxon>Methylobacterium</taxon>
    </lineage>
</organism>
<feature type="domain" description="Rap1a immunity protein" evidence="2">
    <location>
        <begin position="28"/>
        <end position="107"/>
    </location>
</feature>
<evidence type="ECO:0000313" key="3">
    <source>
        <dbReference type="EMBL" id="GJD67000.1"/>
    </source>
</evidence>
<dbReference type="Pfam" id="PF18602">
    <property type="entry name" value="Rap1a"/>
    <property type="match status" value="1"/>
</dbReference>
<reference evidence="3" key="2">
    <citation type="submission" date="2021-08" db="EMBL/GenBank/DDBJ databases">
        <authorList>
            <person name="Tani A."/>
            <person name="Ola A."/>
            <person name="Ogura Y."/>
            <person name="Katsura K."/>
            <person name="Hayashi T."/>
        </authorList>
    </citation>
    <scope>NUCLEOTIDE SEQUENCE</scope>
    <source>
        <strain evidence="3">JCM 32048</strain>
    </source>
</reference>
<keyword evidence="1" id="KW-0732">Signal</keyword>
<reference evidence="3" key="1">
    <citation type="journal article" date="2016" name="Front. Microbiol.">
        <title>Genome Sequence of the Piezophilic, Mesophilic Sulfate-Reducing Bacterium Desulfovibrio indicus J2T.</title>
        <authorList>
            <person name="Cao J."/>
            <person name="Maignien L."/>
            <person name="Shao Z."/>
            <person name="Alain K."/>
            <person name="Jebbar M."/>
        </authorList>
    </citation>
    <scope>NUCLEOTIDE SEQUENCE</scope>
    <source>
        <strain evidence="3">JCM 32048</strain>
    </source>
</reference>
<evidence type="ECO:0000256" key="1">
    <source>
        <dbReference type="SAM" id="SignalP"/>
    </source>
</evidence>
<evidence type="ECO:0000259" key="2">
    <source>
        <dbReference type="Pfam" id="PF18602"/>
    </source>
</evidence>
<feature type="signal peptide" evidence="1">
    <location>
        <begin position="1"/>
        <end position="18"/>
    </location>
</feature>
<dbReference type="Proteomes" id="UP001055286">
    <property type="component" value="Unassembled WGS sequence"/>
</dbReference>
<dbReference type="InterPro" id="IPR041238">
    <property type="entry name" value="Rap1a"/>
</dbReference>
<comment type="caution">
    <text evidence="3">The sequence shown here is derived from an EMBL/GenBank/DDBJ whole genome shotgun (WGS) entry which is preliminary data.</text>
</comment>
<proteinExistence type="predicted"/>
<dbReference type="RefSeq" id="WP_238193853.1">
    <property type="nucleotide sequence ID" value="NZ_BPQJ01000103.1"/>
</dbReference>